<organism evidence="6 7">
    <name type="scientific">Candidatus Nomurabacteria bacterium CG10_big_fil_rev_8_21_14_0_10_03_31_7</name>
    <dbReference type="NCBI Taxonomy" id="1974730"/>
    <lineage>
        <taxon>Bacteria</taxon>
        <taxon>Candidatus Nomuraibacteriota</taxon>
    </lineage>
</organism>
<comment type="caution">
    <text evidence="6">The sequence shown here is derived from an EMBL/GenBank/DDBJ whole genome shotgun (WGS) entry which is preliminary data.</text>
</comment>
<keyword evidence="4" id="KW-0342">GTP-binding</keyword>
<name>A0A2J0JJ21_9BACT</name>
<evidence type="ECO:0000256" key="3">
    <source>
        <dbReference type="ARBA" id="ARBA00022917"/>
    </source>
</evidence>
<evidence type="ECO:0000313" key="7">
    <source>
        <dbReference type="Proteomes" id="UP000228613"/>
    </source>
</evidence>
<keyword evidence="1" id="KW-0547">Nucleotide-binding</keyword>
<dbReference type="AlphaFoldDB" id="A0A2J0JJ21"/>
<keyword evidence="2 6" id="KW-0251">Elongation factor</keyword>
<evidence type="ECO:0000256" key="4">
    <source>
        <dbReference type="ARBA" id="ARBA00023134"/>
    </source>
</evidence>
<dbReference type="SMART" id="SM00838">
    <property type="entry name" value="EFG_C"/>
    <property type="match status" value="1"/>
</dbReference>
<dbReference type="GO" id="GO:0032790">
    <property type="term" value="P:ribosome disassembly"/>
    <property type="evidence" value="ECO:0007669"/>
    <property type="project" value="TreeGrafter"/>
</dbReference>
<dbReference type="CDD" id="cd03713">
    <property type="entry name" value="EFG_mtEFG_C"/>
    <property type="match status" value="1"/>
</dbReference>
<sequence length="82" mass="9104">VTPEKFMGDITGNLSSKRGIIEGMEDRGMNKVLNGIVPLSEMFGYMTGLRSMTEGRASFIMEFLRYDIVPNNVADTIIAARK</sequence>
<dbReference type="GO" id="GO:0005525">
    <property type="term" value="F:GTP binding"/>
    <property type="evidence" value="ECO:0007669"/>
    <property type="project" value="UniProtKB-KW"/>
</dbReference>
<dbReference type="FunFam" id="3.30.70.240:FF:000001">
    <property type="entry name" value="Elongation factor G"/>
    <property type="match status" value="1"/>
</dbReference>
<dbReference type="InterPro" id="IPR035649">
    <property type="entry name" value="EFG_V"/>
</dbReference>
<evidence type="ECO:0000256" key="1">
    <source>
        <dbReference type="ARBA" id="ARBA00022741"/>
    </source>
</evidence>
<feature type="domain" description="Elongation factor EFG" evidence="5">
    <location>
        <begin position="1"/>
        <end position="77"/>
    </location>
</feature>
<dbReference type="Gene3D" id="3.30.70.240">
    <property type="match status" value="1"/>
</dbReference>
<dbReference type="InterPro" id="IPR000640">
    <property type="entry name" value="EFG_V-like"/>
</dbReference>
<dbReference type="GO" id="GO:0003746">
    <property type="term" value="F:translation elongation factor activity"/>
    <property type="evidence" value="ECO:0007669"/>
    <property type="project" value="UniProtKB-KW"/>
</dbReference>
<evidence type="ECO:0000256" key="2">
    <source>
        <dbReference type="ARBA" id="ARBA00022768"/>
    </source>
</evidence>
<feature type="non-terminal residue" evidence="6">
    <location>
        <position position="1"/>
    </location>
</feature>
<evidence type="ECO:0000259" key="5">
    <source>
        <dbReference type="SMART" id="SM00838"/>
    </source>
</evidence>
<dbReference type="SUPFAM" id="SSF54980">
    <property type="entry name" value="EF-G C-terminal domain-like"/>
    <property type="match status" value="1"/>
</dbReference>
<protein>
    <submittedName>
        <fullName evidence="6">Elongation factor G</fullName>
    </submittedName>
</protein>
<proteinExistence type="predicted"/>
<keyword evidence="3" id="KW-0648">Protein biosynthesis</keyword>
<dbReference type="EMBL" id="PFCP01000018">
    <property type="protein sequence ID" value="PIR69062.1"/>
    <property type="molecule type" value="Genomic_DNA"/>
</dbReference>
<dbReference type="Pfam" id="PF00679">
    <property type="entry name" value="EFG_C"/>
    <property type="match status" value="1"/>
</dbReference>
<gene>
    <name evidence="6" type="primary">fusA</name>
    <name evidence="6" type="ORF">COU48_00635</name>
</gene>
<evidence type="ECO:0000313" key="6">
    <source>
        <dbReference type="EMBL" id="PIR69062.1"/>
    </source>
</evidence>
<dbReference type="PANTHER" id="PTHR43261:SF1">
    <property type="entry name" value="RIBOSOME-RELEASING FACTOR 2, MITOCHONDRIAL"/>
    <property type="match status" value="1"/>
</dbReference>
<dbReference type="Proteomes" id="UP000228613">
    <property type="component" value="Unassembled WGS sequence"/>
</dbReference>
<reference evidence="7" key="1">
    <citation type="submission" date="2017-09" db="EMBL/GenBank/DDBJ databases">
        <title>Depth-based differentiation of microbial function through sediment-hosted aquifers and enrichment of novel symbionts in the deep terrestrial subsurface.</title>
        <authorList>
            <person name="Probst A.J."/>
            <person name="Ladd B."/>
            <person name="Jarett J.K."/>
            <person name="Geller-Mcgrath D.E."/>
            <person name="Sieber C.M.K."/>
            <person name="Emerson J.B."/>
            <person name="Anantharaman K."/>
            <person name="Thomas B.C."/>
            <person name="Malmstrom R."/>
            <person name="Stieglmeier M."/>
            <person name="Klingl A."/>
            <person name="Woyke T."/>
            <person name="Ryan C.M."/>
            <person name="Banfield J.F."/>
        </authorList>
    </citation>
    <scope>NUCLEOTIDE SEQUENCE [LARGE SCALE GENOMIC DNA]</scope>
</reference>
<dbReference type="PANTHER" id="PTHR43261">
    <property type="entry name" value="TRANSLATION ELONGATION FACTOR G-RELATED"/>
    <property type="match status" value="1"/>
</dbReference>
<accession>A0A2J0JJ21</accession>
<dbReference type="InterPro" id="IPR035647">
    <property type="entry name" value="EFG_III/V"/>
</dbReference>